<feature type="domain" description="Pyrroline-5-carboxylate reductase catalytic N-terminal" evidence="6">
    <location>
        <begin position="60"/>
        <end position="140"/>
    </location>
</feature>
<evidence type="ECO:0000256" key="2">
    <source>
        <dbReference type="ARBA" id="ARBA00022857"/>
    </source>
</evidence>
<sequence>MGYTICVLGCGTMGVAILSGVLASLESRAHPTPLQRVAEKWEVHTPGTATPTGEQDGALPSRFIACVSRDETAVRLRKTFRDIGGRGHEVEVLTRQNVQAAQQADLVLLCCKPQLAQGIINEEGMRDALADKLLVSILAGVTISQLQGWVLPSTRVLRAMPNTPTRIREGMTVISTFPPAMDGSLYGGENIEQTRVSTIFSSIGRCRFLDEKHFDACTALSASGPAFACIFMEAMADGGVMMGLPRAEALELAAQAIQGAARMALQPGSHPAQIKDAVTTPGGCTIAGLLALEDGRVRSTIARAIQVATERASELGQPAKKH</sequence>
<protein>
    <recommendedName>
        <fullName evidence="5">Pyrroline-5-carboxylate reductase</fullName>
        <ecNumber evidence="5">1.5.1.2</ecNumber>
    </recommendedName>
</protein>
<name>A0A165GBB2_EXIGL</name>
<dbReference type="GO" id="GO:0004735">
    <property type="term" value="F:pyrroline-5-carboxylate reductase activity"/>
    <property type="evidence" value="ECO:0007669"/>
    <property type="project" value="UniProtKB-EC"/>
</dbReference>
<dbReference type="AlphaFoldDB" id="A0A165GBB2"/>
<dbReference type="UniPathway" id="UPA00098">
    <property type="reaction ID" value="UER00361"/>
</dbReference>
<dbReference type="FunCoup" id="A0A165GBB2">
    <property type="interactions" value="177"/>
</dbReference>
<evidence type="ECO:0000259" key="7">
    <source>
        <dbReference type="Pfam" id="PF14748"/>
    </source>
</evidence>
<dbReference type="InterPro" id="IPR036291">
    <property type="entry name" value="NAD(P)-bd_dom_sf"/>
</dbReference>
<dbReference type="Gene3D" id="3.40.50.720">
    <property type="entry name" value="NAD(P)-binding Rossmann-like Domain"/>
    <property type="match status" value="1"/>
</dbReference>
<dbReference type="EC" id="1.5.1.2" evidence="5"/>
<dbReference type="PANTHER" id="PTHR11645">
    <property type="entry name" value="PYRROLINE-5-CARBOXYLATE REDUCTASE"/>
    <property type="match status" value="1"/>
</dbReference>
<keyword evidence="9" id="KW-1185">Reference proteome</keyword>
<comment type="catalytic activity">
    <reaction evidence="5">
        <text>L-proline + NADP(+) = (S)-1-pyrroline-5-carboxylate + NADPH + 2 H(+)</text>
        <dbReference type="Rhea" id="RHEA:14109"/>
        <dbReference type="ChEBI" id="CHEBI:15378"/>
        <dbReference type="ChEBI" id="CHEBI:17388"/>
        <dbReference type="ChEBI" id="CHEBI:57783"/>
        <dbReference type="ChEBI" id="CHEBI:58349"/>
        <dbReference type="ChEBI" id="CHEBI:60039"/>
        <dbReference type="EC" id="1.5.1.2"/>
    </reaction>
</comment>
<dbReference type="FunFam" id="1.10.3730.10:FF:000001">
    <property type="entry name" value="Pyrroline-5-carboxylate reductase"/>
    <property type="match status" value="1"/>
</dbReference>
<dbReference type="Pfam" id="PF03807">
    <property type="entry name" value="F420_oxidored"/>
    <property type="match status" value="1"/>
</dbReference>
<organism evidence="8 9">
    <name type="scientific">Exidia glandulosa HHB12029</name>
    <dbReference type="NCBI Taxonomy" id="1314781"/>
    <lineage>
        <taxon>Eukaryota</taxon>
        <taxon>Fungi</taxon>
        <taxon>Dikarya</taxon>
        <taxon>Basidiomycota</taxon>
        <taxon>Agaricomycotina</taxon>
        <taxon>Agaricomycetes</taxon>
        <taxon>Auriculariales</taxon>
        <taxon>Exidiaceae</taxon>
        <taxon>Exidia</taxon>
    </lineage>
</organism>
<keyword evidence="3 5" id="KW-0560">Oxidoreductase</keyword>
<dbReference type="SUPFAM" id="SSF48179">
    <property type="entry name" value="6-phosphogluconate dehydrogenase C-terminal domain-like"/>
    <property type="match status" value="1"/>
</dbReference>
<keyword evidence="5" id="KW-0028">Amino-acid biosynthesis</keyword>
<dbReference type="SUPFAM" id="SSF51735">
    <property type="entry name" value="NAD(P)-binding Rossmann-fold domains"/>
    <property type="match status" value="1"/>
</dbReference>
<comment type="similarity">
    <text evidence="1 5">Belongs to the pyrroline-5-carboxylate reductase family.</text>
</comment>
<dbReference type="InParanoid" id="A0A165GBB2"/>
<dbReference type="InterPro" id="IPR008927">
    <property type="entry name" value="6-PGluconate_DH-like_C_sf"/>
</dbReference>
<dbReference type="InterPro" id="IPR053790">
    <property type="entry name" value="P5CR-like_CS"/>
</dbReference>
<dbReference type="Pfam" id="PF14748">
    <property type="entry name" value="P5CR_dimer"/>
    <property type="match status" value="1"/>
</dbReference>
<evidence type="ECO:0000313" key="9">
    <source>
        <dbReference type="Proteomes" id="UP000077266"/>
    </source>
</evidence>
<dbReference type="NCBIfam" id="TIGR00112">
    <property type="entry name" value="proC"/>
    <property type="match status" value="1"/>
</dbReference>
<dbReference type="OrthoDB" id="10263291at2759"/>
<proteinExistence type="inferred from homology"/>
<evidence type="ECO:0000259" key="6">
    <source>
        <dbReference type="Pfam" id="PF03807"/>
    </source>
</evidence>
<dbReference type="HAMAP" id="MF_01925">
    <property type="entry name" value="P5C_reductase"/>
    <property type="match status" value="1"/>
</dbReference>
<feature type="binding site" evidence="4">
    <location>
        <begin position="8"/>
        <end position="13"/>
    </location>
    <ligand>
        <name>NADP(+)</name>
        <dbReference type="ChEBI" id="CHEBI:58349"/>
    </ligand>
</feature>
<gene>
    <name evidence="8" type="ORF">EXIGLDRAFT_720578</name>
</gene>
<dbReference type="PIRSF" id="PIRSF000193">
    <property type="entry name" value="Pyrrol-5-carb_rd"/>
    <property type="match status" value="1"/>
</dbReference>
<evidence type="ECO:0000313" key="8">
    <source>
        <dbReference type="EMBL" id="KZV90257.1"/>
    </source>
</evidence>
<dbReference type="InterPro" id="IPR000304">
    <property type="entry name" value="Pyrroline-COOH_reductase"/>
</dbReference>
<dbReference type="GO" id="GO:0055129">
    <property type="term" value="P:L-proline biosynthetic process"/>
    <property type="evidence" value="ECO:0007669"/>
    <property type="project" value="UniProtKB-UniPathway"/>
</dbReference>
<dbReference type="InterPro" id="IPR028939">
    <property type="entry name" value="P5C_Rdtase_cat_N"/>
</dbReference>
<dbReference type="STRING" id="1314781.A0A165GBB2"/>
<feature type="domain" description="Pyrroline-5-carboxylate reductase dimerisation" evidence="7">
    <location>
        <begin position="211"/>
        <end position="315"/>
    </location>
</feature>
<dbReference type="PANTHER" id="PTHR11645:SF0">
    <property type="entry name" value="PYRROLINE-5-CARBOXYLATE REDUCTASE 3"/>
    <property type="match status" value="1"/>
</dbReference>
<evidence type="ECO:0000256" key="5">
    <source>
        <dbReference type="RuleBase" id="RU003903"/>
    </source>
</evidence>
<keyword evidence="2 4" id="KW-0521">NADP</keyword>
<dbReference type="PROSITE" id="PS00521">
    <property type="entry name" value="P5CR"/>
    <property type="match status" value="1"/>
</dbReference>
<evidence type="ECO:0000256" key="3">
    <source>
        <dbReference type="ARBA" id="ARBA00023002"/>
    </source>
</evidence>
<dbReference type="Proteomes" id="UP000077266">
    <property type="component" value="Unassembled WGS sequence"/>
</dbReference>
<feature type="binding site" evidence="4">
    <location>
        <position position="97"/>
    </location>
    <ligand>
        <name>NADPH</name>
        <dbReference type="ChEBI" id="CHEBI:57783"/>
    </ligand>
</feature>
<accession>A0A165GBB2</accession>
<keyword evidence="5" id="KW-0641">Proline biosynthesis</keyword>
<reference evidence="8 9" key="1">
    <citation type="journal article" date="2016" name="Mol. Biol. Evol.">
        <title>Comparative Genomics of Early-Diverging Mushroom-Forming Fungi Provides Insights into the Origins of Lignocellulose Decay Capabilities.</title>
        <authorList>
            <person name="Nagy L.G."/>
            <person name="Riley R."/>
            <person name="Tritt A."/>
            <person name="Adam C."/>
            <person name="Daum C."/>
            <person name="Floudas D."/>
            <person name="Sun H."/>
            <person name="Yadav J.S."/>
            <person name="Pangilinan J."/>
            <person name="Larsson K.H."/>
            <person name="Matsuura K."/>
            <person name="Barry K."/>
            <person name="Labutti K."/>
            <person name="Kuo R."/>
            <person name="Ohm R.A."/>
            <person name="Bhattacharya S.S."/>
            <person name="Shirouzu T."/>
            <person name="Yoshinaga Y."/>
            <person name="Martin F.M."/>
            <person name="Grigoriev I.V."/>
            <person name="Hibbett D.S."/>
        </authorList>
    </citation>
    <scope>NUCLEOTIDE SEQUENCE [LARGE SCALE GENOMIC DNA]</scope>
    <source>
        <strain evidence="8 9">HHB12029</strain>
    </source>
</reference>
<evidence type="ECO:0000256" key="1">
    <source>
        <dbReference type="ARBA" id="ARBA00005525"/>
    </source>
</evidence>
<evidence type="ECO:0000256" key="4">
    <source>
        <dbReference type="PIRSR" id="PIRSR000193-1"/>
    </source>
</evidence>
<comment type="pathway">
    <text evidence="5">Amino-acid biosynthesis; L-proline biosynthesis; L-proline from L-glutamate 5-semialdehyde: step 1/1.</text>
</comment>
<dbReference type="EMBL" id="KV426053">
    <property type="protein sequence ID" value="KZV90257.1"/>
    <property type="molecule type" value="Genomic_DNA"/>
</dbReference>
<dbReference type="Gene3D" id="1.10.3730.10">
    <property type="entry name" value="ProC C-terminal domain-like"/>
    <property type="match status" value="1"/>
</dbReference>
<dbReference type="InterPro" id="IPR029036">
    <property type="entry name" value="P5CR_dimer"/>
</dbReference>